<reference evidence="1 2" key="1">
    <citation type="submission" date="2008-08" db="EMBL/GenBank/DDBJ databases">
        <authorList>
            <person name="Madupu R."/>
            <person name="Durkin A.S."/>
            <person name="Torralba M."/>
            <person name="Methe B."/>
            <person name="Sutton G.G."/>
            <person name="Strausberg R.L."/>
            <person name="Nelson K.E."/>
        </authorList>
    </citation>
    <scope>NUCLEOTIDE SEQUENCE [LARGE SCALE GENOMIC DNA]</scope>
    <source>
        <strain evidence="1 2">RM3267</strain>
    </source>
</reference>
<evidence type="ECO:0000313" key="2">
    <source>
        <dbReference type="Proteomes" id="UP000003082"/>
    </source>
</evidence>
<sequence>MSPNLTGFYFLALMPSNSLAEISKNLIPNLAKNYAFG</sequence>
<dbReference type="EMBL" id="ACFU01000001">
    <property type="protein sequence ID" value="EEF15471.1"/>
    <property type="molecule type" value="Genomic_DNA"/>
</dbReference>
<proteinExistence type="predicted"/>
<dbReference type="AlphaFoldDB" id="B9CXS3"/>
<dbReference type="Proteomes" id="UP000003082">
    <property type="component" value="Unassembled WGS sequence"/>
</dbReference>
<organism evidence="1 2">
    <name type="scientific">Campylobacter rectus RM3267</name>
    <dbReference type="NCBI Taxonomy" id="553218"/>
    <lineage>
        <taxon>Bacteria</taxon>
        <taxon>Pseudomonadati</taxon>
        <taxon>Campylobacterota</taxon>
        <taxon>Epsilonproteobacteria</taxon>
        <taxon>Campylobacterales</taxon>
        <taxon>Campylobacteraceae</taxon>
        <taxon>Campylobacter</taxon>
    </lineage>
</organism>
<gene>
    <name evidence="1" type="ORF">CAMRE0001_0078</name>
</gene>
<accession>B9CXS3</accession>
<comment type="caution">
    <text evidence="1">The sequence shown here is derived from an EMBL/GenBank/DDBJ whole genome shotgun (WGS) entry which is preliminary data.</text>
</comment>
<dbReference type="STRING" id="553218.CAMRE0001_0078"/>
<protein>
    <submittedName>
        <fullName evidence="1">Uncharacterized protein</fullName>
    </submittedName>
</protein>
<keyword evidence="2" id="KW-1185">Reference proteome</keyword>
<evidence type="ECO:0000313" key="1">
    <source>
        <dbReference type="EMBL" id="EEF15471.1"/>
    </source>
</evidence>
<name>B9CXS3_CAMRE</name>